<dbReference type="RefSeq" id="WP_188070199.1">
    <property type="nucleotide sequence ID" value="NZ_BSPS01000055.1"/>
</dbReference>
<dbReference type="PANTHER" id="PTHR30487">
    <property type="entry name" value="TYPE 4 PREPILIN-LIKE PROTEINS LEADER PEPTIDE-PROCESSING ENZYME"/>
    <property type="match status" value="1"/>
</dbReference>
<dbReference type="PRINTS" id="PR00864">
    <property type="entry name" value="PREPILNPTASE"/>
</dbReference>
<evidence type="ECO:0000313" key="5">
    <source>
        <dbReference type="EMBL" id="MBB3924644.1"/>
    </source>
</evidence>
<keyword evidence="3" id="KW-0812">Transmembrane</keyword>
<feature type="transmembrane region" description="Helical" evidence="3">
    <location>
        <begin position="134"/>
        <end position="154"/>
    </location>
</feature>
<dbReference type="InterPro" id="IPR014032">
    <property type="entry name" value="Peptidase_A24A_bac"/>
</dbReference>
<dbReference type="GO" id="GO:0004190">
    <property type="term" value="F:aspartic-type endopeptidase activity"/>
    <property type="evidence" value="ECO:0007669"/>
    <property type="project" value="UniProtKB-EC"/>
</dbReference>
<feature type="domain" description="Prepilin type IV endopeptidase peptidase" evidence="4">
    <location>
        <begin position="12"/>
        <end position="116"/>
    </location>
</feature>
<dbReference type="AlphaFoldDB" id="A0A7W6FP39"/>
<comment type="similarity">
    <text evidence="1 2">Belongs to the peptidase A24 family.</text>
</comment>
<reference evidence="5 6" key="1">
    <citation type="submission" date="2020-08" db="EMBL/GenBank/DDBJ databases">
        <title>Genomic Encyclopedia of Type Strains, Phase IV (KMG-IV): sequencing the most valuable type-strain genomes for metagenomic binning, comparative biology and taxonomic classification.</title>
        <authorList>
            <person name="Goeker M."/>
        </authorList>
    </citation>
    <scope>NUCLEOTIDE SEQUENCE [LARGE SCALE GENOMIC DNA]</scope>
    <source>
        <strain evidence="5 6">DSM 26189</strain>
    </source>
</reference>
<evidence type="ECO:0000256" key="1">
    <source>
        <dbReference type="ARBA" id="ARBA00005801"/>
    </source>
</evidence>
<name>A0A7W6FP39_9SPHN</name>
<evidence type="ECO:0000259" key="4">
    <source>
        <dbReference type="Pfam" id="PF01478"/>
    </source>
</evidence>
<evidence type="ECO:0000256" key="2">
    <source>
        <dbReference type="RuleBase" id="RU003793"/>
    </source>
</evidence>
<gene>
    <name evidence="5" type="ORF">GGR43_000338</name>
</gene>
<feature type="transmembrane region" description="Helical" evidence="3">
    <location>
        <begin position="101"/>
        <end position="122"/>
    </location>
</feature>
<dbReference type="PANTHER" id="PTHR30487:SF0">
    <property type="entry name" value="PREPILIN LEADER PEPTIDASE_N-METHYLTRANSFERASE-RELATED"/>
    <property type="match status" value="1"/>
</dbReference>
<dbReference type="EMBL" id="JACIDT010000001">
    <property type="protein sequence ID" value="MBB3924644.1"/>
    <property type="molecule type" value="Genomic_DNA"/>
</dbReference>
<dbReference type="InterPro" id="IPR000045">
    <property type="entry name" value="Prepilin_IV_endopep_pep"/>
</dbReference>
<protein>
    <submittedName>
        <fullName evidence="5">Prepilin peptidase CpaA</fullName>
        <ecNumber evidence="5">3.4.23.43</ecNumber>
    </submittedName>
</protein>
<evidence type="ECO:0000256" key="3">
    <source>
        <dbReference type="SAM" id="Phobius"/>
    </source>
</evidence>
<sequence length="157" mass="16691">MSGEIIRIALLCLLAALLAAAAITDIRSRIISNRLNLVIALAAPLYWLACGLPAWPDMALQLALGIGVFGVFALLFALGMMGGGDVKLLAAVALWFPWQALSLLLVLMAILGGLVTLVTVVHHRLSKRTGQAEVPYGVAISLAGMWLIGERIIYQFG</sequence>
<dbReference type="Proteomes" id="UP000571950">
    <property type="component" value="Unassembled WGS sequence"/>
</dbReference>
<feature type="transmembrane region" description="Helical" evidence="3">
    <location>
        <begin position="38"/>
        <end position="55"/>
    </location>
</feature>
<dbReference type="InterPro" id="IPR050882">
    <property type="entry name" value="Prepilin_peptidase/N-MTase"/>
</dbReference>
<organism evidence="5 6">
    <name type="scientific">Sphingobium jiangsuense</name>
    <dbReference type="NCBI Taxonomy" id="870476"/>
    <lineage>
        <taxon>Bacteria</taxon>
        <taxon>Pseudomonadati</taxon>
        <taxon>Pseudomonadota</taxon>
        <taxon>Alphaproteobacteria</taxon>
        <taxon>Sphingomonadales</taxon>
        <taxon>Sphingomonadaceae</taxon>
        <taxon>Sphingobium</taxon>
    </lineage>
</organism>
<dbReference type="EC" id="3.4.23.43" evidence="5"/>
<feature type="transmembrane region" description="Helical" evidence="3">
    <location>
        <begin position="62"/>
        <end position="81"/>
    </location>
</feature>
<dbReference type="Pfam" id="PF01478">
    <property type="entry name" value="Peptidase_A24"/>
    <property type="match status" value="1"/>
</dbReference>
<comment type="caution">
    <text evidence="5">The sequence shown here is derived from an EMBL/GenBank/DDBJ whole genome shotgun (WGS) entry which is preliminary data.</text>
</comment>
<keyword evidence="6" id="KW-1185">Reference proteome</keyword>
<proteinExistence type="inferred from homology"/>
<accession>A0A7W6FP39</accession>
<dbReference type="GO" id="GO:0005886">
    <property type="term" value="C:plasma membrane"/>
    <property type="evidence" value="ECO:0007669"/>
    <property type="project" value="TreeGrafter"/>
</dbReference>
<keyword evidence="5" id="KW-0378">Hydrolase</keyword>
<evidence type="ECO:0000313" key="6">
    <source>
        <dbReference type="Proteomes" id="UP000571950"/>
    </source>
</evidence>
<dbReference type="Gene3D" id="1.20.120.1220">
    <property type="match status" value="1"/>
</dbReference>
<keyword evidence="3" id="KW-0472">Membrane</keyword>
<keyword evidence="3" id="KW-1133">Transmembrane helix</keyword>
<dbReference type="GO" id="GO:0006465">
    <property type="term" value="P:signal peptide processing"/>
    <property type="evidence" value="ECO:0007669"/>
    <property type="project" value="TreeGrafter"/>
</dbReference>